<feature type="signal peptide" evidence="1">
    <location>
        <begin position="1"/>
        <end position="23"/>
    </location>
</feature>
<dbReference type="RefSeq" id="WP_164678072.1">
    <property type="nucleotide sequence ID" value="NZ_CP049057.1"/>
</dbReference>
<feature type="chain" id="PRO_5026174704" description="DUF1795 domain-containing protein" evidence="1">
    <location>
        <begin position="24"/>
        <end position="212"/>
    </location>
</feature>
<dbReference type="EMBL" id="CP049057">
    <property type="protein sequence ID" value="QIE58074.1"/>
    <property type="molecule type" value="Genomic_DNA"/>
</dbReference>
<protein>
    <recommendedName>
        <fullName evidence="4">DUF1795 domain-containing protein</fullName>
    </recommendedName>
</protein>
<organism evidence="2 3">
    <name type="scientific">Rasiella rasia</name>
    <dbReference type="NCBI Taxonomy" id="2744027"/>
    <lineage>
        <taxon>Bacteria</taxon>
        <taxon>Pseudomonadati</taxon>
        <taxon>Bacteroidota</taxon>
        <taxon>Flavobacteriia</taxon>
        <taxon>Flavobacteriales</taxon>
        <taxon>Flavobacteriaceae</taxon>
        <taxon>Rasiella</taxon>
    </lineage>
</organism>
<keyword evidence="1" id="KW-0732">Signal</keyword>
<proteinExistence type="predicted"/>
<evidence type="ECO:0000256" key="1">
    <source>
        <dbReference type="SAM" id="SignalP"/>
    </source>
</evidence>
<accession>A0A6G6GHR9</accession>
<evidence type="ECO:0000313" key="2">
    <source>
        <dbReference type="EMBL" id="QIE58074.1"/>
    </source>
</evidence>
<evidence type="ECO:0000313" key="3">
    <source>
        <dbReference type="Proteomes" id="UP000505306"/>
    </source>
</evidence>
<dbReference type="Proteomes" id="UP000505306">
    <property type="component" value="Chromosome"/>
</dbReference>
<dbReference type="KEGG" id="mgel:G5B37_00370"/>
<evidence type="ECO:0008006" key="4">
    <source>
        <dbReference type="Google" id="ProtNLM"/>
    </source>
</evidence>
<keyword evidence="3" id="KW-1185">Reference proteome</keyword>
<name>A0A6G6GHR9_9FLAO</name>
<sequence length="212" mass="24459">MKKSRHRIAIAFFACLCMSCLQVGNELISWTDQTKDDEAIGKYHFLEDSGIKVFLPTIFEEKSLYEFQKILKKNLTPELATIEINRLNKLKDAEGELYVFYDAASKATVTVNSVPFQPMSRQDAQYFLGMIRQQMELGLEEHPVTVEKIASQYKGKSDDYVFKCVYKFTNTAENFENYSTTFFITHNLQTVFINLSSGFNAHFDPYALKTIM</sequence>
<gene>
    <name evidence="2" type="ORF">G5B37_00370</name>
</gene>
<dbReference type="AlphaFoldDB" id="A0A6G6GHR9"/>
<reference evidence="2 3" key="1">
    <citation type="submission" date="2020-02" db="EMBL/GenBank/DDBJ databases">
        <title>Complete genome sequence of Flavobacteriaceae bacterium.</title>
        <authorList>
            <person name="Kim S.-J."/>
            <person name="Kim Y.-S."/>
            <person name="Kim K.-H."/>
        </authorList>
    </citation>
    <scope>NUCLEOTIDE SEQUENCE [LARGE SCALE GENOMIC DNA]</scope>
    <source>
        <strain evidence="2 3">RR4-40</strain>
    </source>
</reference>